<dbReference type="CDD" id="cd10283">
    <property type="entry name" value="MnuA_DNase1-like"/>
    <property type="match status" value="1"/>
</dbReference>
<proteinExistence type="predicted"/>
<dbReference type="InterPro" id="IPR036415">
    <property type="entry name" value="Lamin_tail_dom_sf"/>
</dbReference>
<dbReference type="Pfam" id="PF03372">
    <property type="entry name" value="Exo_endo_phos"/>
    <property type="match status" value="1"/>
</dbReference>
<dbReference type="InterPro" id="IPR005135">
    <property type="entry name" value="Endo/exonuclease/phosphatase"/>
</dbReference>
<dbReference type="Proteomes" id="UP000050514">
    <property type="component" value="Unassembled WGS sequence"/>
</dbReference>
<dbReference type="AlphaFoldDB" id="A0A0P6X7F1"/>
<dbReference type="STRING" id="360411.AC812_06050"/>
<dbReference type="InterPro" id="IPR001322">
    <property type="entry name" value="Lamin_tail_dom"/>
</dbReference>
<comment type="caution">
    <text evidence="2">The sequence shown here is derived from an EMBL/GenBank/DDBJ whole genome shotgun (WGS) entry which is preliminary data.</text>
</comment>
<feature type="domain" description="LTD" evidence="1">
    <location>
        <begin position="16"/>
        <end position="240"/>
    </location>
</feature>
<dbReference type="CDD" id="cd04486">
    <property type="entry name" value="YhcR_OBF_like"/>
    <property type="match status" value="1"/>
</dbReference>
<dbReference type="Pfam" id="PF00932">
    <property type="entry name" value="LTD"/>
    <property type="match status" value="1"/>
</dbReference>
<dbReference type="PATRIC" id="fig|360411.5.peg.1334"/>
<protein>
    <recommendedName>
        <fullName evidence="1">LTD domain-containing protein</fullName>
    </recommendedName>
</protein>
<dbReference type="OrthoDB" id="1016457at2"/>
<dbReference type="PROSITE" id="PS51841">
    <property type="entry name" value="LTD"/>
    <property type="match status" value="1"/>
</dbReference>
<evidence type="ECO:0000313" key="2">
    <source>
        <dbReference type="EMBL" id="KPL76246.1"/>
    </source>
</evidence>
<dbReference type="Gene3D" id="3.60.10.10">
    <property type="entry name" value="Endonuclease/exonuclease/phosphatase"/>
    <property type="match status" value="1"/>
</dbReference>
<dbReference type="PANTHER" id="PTHR42834">
    <property type="entry name" value="ENDONUCLEASE/EXONUCLEASE/PHOSPHATASE FAMILY PROTEIN (AFU_ORTHOLOGUE AFUA_3G09210)"/>
    <property type="match status" value="1"/>
</dbReference>
<dbReference type="InterPro" id="IPR036691">
    <property type="entry name" value="Endo/exonu/phosph_ase_sf"/>
</dbReference>
<dbReference type="InterPro" id="IPR047971">
    <property type="entry name" value="ExeM-like"/>
</dbReference>
<sequence>MRRAIYSLIIFALAIGFFPIPRSISGISETIVISQVYGGGGNSGAWYKNDFIELFNRGTTPVNLNGWSVQYASAAGSTWQVTLLSGMIEPGQYYLIQQAGGSGGTQELPTPDAVGSINLNASSGKVALVNSPTPLSAPCPQNPGIIDLVGYGSADCSESQPAPSLTNTTAAKRVRDGCHDSDDNWLDFGTGTPTPRNRTTTLTDCSLPPHILPIYTIQGNGEQSPFEGQEVTTSGVVIGDFEGSGSLRGFYLQDPTGDGDPLTSDGIFIYRGDNFDTVRSGQTVQVSGTVVENYNQTQITLAELIVLSEEQPSIHPAVIQLPFSHPAEPEQYEGMLVRFDQTLSVTDTYFLGRFGQVTLSGTDRLYQPTQLTLPGTTAVSLQQANDLNLVLLDDSLQIQNPDPIPFGRGQQPLTAENTLRSGDTISGLSGVLTYTWGGHSASPNAWRIRPVGAGGTDLPDFQPANPRPDVPPAIPGRLRIVSMNTHNYFNTFTNCRAGVNGAATECRGANSQEELERQAAKLVSALQALNADIVALMEVENDGHGPNSALADLTNRLNSGLPPEKKYTFVDADAATGKLNALGSDAIKIALLYRPVVVTPLATAVLDSRAFVYAGDSAPRNRVSLLQAFAENSSGEQFLISVNHLKSKGSPCDTPDAGDGQGDCNAVRLNAIQALIEWLGSNPTGIADPDILIVGDLNAYAMEDPLRQLGQSGFVNLIPAFHGLDTYSYVFAGQAGSLDHALASSSLFWQVGGAGEWHINADEPAVLDYNLEYKSAVQQTSLYAPEPFRCSDHDPLIIGLNLASPAWSVFLPLVRR</sequence>
<reference evidence="2 3" key="1">
    <citation type="submission" date="2015-07" db="EMBL/GenBank/DDBJ databases">
        <title>Draft genome of Bellilinea caldifistulae DSM 17877.</title>
        <authorList>
            <person name="Hemp J."/>
            <person name="Ward L.M."/>
            <person name="Pace L.A."/>
            <person name="Fischer W.W."/>
        </authorList>
    </citation>
    <scope>NUCLEOTIDE SEQUENCE [LARGE SCALE GENOMIC DNA]</scope>
    <source>
        <strain evidence="2 3">GOMI-1</strain>
    </source>
</reference>
<organism evidence="2 3">
    <name type="scientific">Bellilinea caldifistulae</name>
    <dbReference type="NCBI Taxonomy" id="360411"/>
    <lineage>
        <taxon>Bacteria</taxon>
        <taxon>Bacillati</taxon>
        <taxon>Chloroflexota</taxon>
        <taxon>Anaerolineae</taxon>
        <taxon>Anaerolineales</taxon>
        <taxon>Anaerolineaceae</taxon>
        <taxon>Bellilinea</taxon>
    </lineage>
</organism>
<evidence type="ECO:0000259" key="1">
    <source>
        <dbReference type="PROSITE" id="PS51841"/>
    </source>
</evidence>
<keyword evidence="3" id="KW-1185">Reference proteome</keyword>
<dbReference type="RefSeq" id="WP_082149211.1">
    <property type="nucleotide sequence ID" value="NZ_DF967971.1"/>
</dbReference>
<name>A0A0P6X7F1_9CHLR</name>
<evidence type="ECO:0000313" key="3">
    <source>
        <dbReference type="Proteomes" id="UP000050514"/>
    </source>
</evidence>
<dbReference type="PANTHER" id="PTHR42834:SF1">
    <property type="entry name" value="ENDONUCLEASE_EXONUCLEASE_PHOSPHATASE FAMILY PROTEIN (AFU_ORTHOLOGUE AFUA_3G09210)"/>
    <property type="match status" value="1"/>
</dbReference>
<dbReference type="SUPFAM" id="SSF56219">
    <property type="entry name" value="DNase I-like"/>
    <property type="match status" value="1"/>
</dbReference>
<accession>A0A0P6X7F1</accession>
<dbReference type="GO" id="GO:0003824">
    <property type="term" value="F:catalytic activity"/>
    <property type="evidence" value="ECO:0007669"/>
    <property type="project" value="InterPro"/>
</dbReference>
<dbReference type="NCBIfam" id="NF033681">
    <property type="entry name" value="ExeM_NucH_DNase"/>
    <property type="match status" value="1"/>
</dbReference>
<gene>
    <name evidence="2" type="ORF">AC812_06050</name>
</gene>
<dbReference type="EMBL" id="LGHJ01000012">
    <property type="protein sequence ID" value="KPL76246.1"/>
    <property type="molecule type" value="Genomic_DNA"/>
</dbReference>
<dbReference type="SUPFAM" id="SSF74853">
    <property type="entry name" value="Lamin A/C globular tail domain"/>
    <property type="match status" value="1"/>
</dbReference>